<keyword evidence="14 16" id="KW-0472">Membrane</keyword>
<evidence type="ECO:0000256" key="7">
    <source>
        <dbReference type="ARBA" id="ARBA00022792"/>
    </source>
</evidence>
<feature type="domain" description="NADH dehydrogenase subunit 5 C-terminal" evidence="19">
    <location>
        <begin position="391"/>
        <end position="563"/>
    </location>
</feature>
<dbReference type="GO" id="GO:0005743">
    <property type="term" value="C:mitochondrial inner membrane"/>
    <property type="evidence" value="ECO:0007669"/>
    <property type="project" value="UniProtKB-SubCell"/>
</dbReference>
<evidence type="ECO:0000256" key="9">
    <source>
        <dbReference type="ARBA" id="ARBA00022982"/>
    </source>
</evidence>
<feature type="transmembrane region" description="Helical" evidence="16">
    <location>
        <begin position="173"/>
        <end position="191"/>
    </location>
</feature>
<feature type="transmembrane region" description="Helical" evidence="16">
    <location>
        <begin position="270"/>
        <end position="290"/>
    </location>
</feature>
<feature type="transmembrane region" description="Helical" evidence="16">
    <location>
        <begin position="418"/>
        <end position="438"/>
    </location>
</feature>
<evidence type="ECO:0000256" key="3">
    <source>
        <dbReference type="ARBA" id="ARBA00021096"/>
    </source>
</evidence>
<dbReference type="EMBL" id="MK034303">
    <property type="protein sequence ID" value="QCI56216.1"/>
    <property type="molecule type" value="Genomic_DNA"/>
</dbReference>
<dbReference type="GO" id="GO:0008137">
    <property type="term" value="F:NADH dehydrogenase (ubiquinone) activity"/>
    <property type="evidence" value="ECO:0007669"/>
    <property type="project" value="UniProtKB-EC"/>
</dbReference>
<feature type="transmembrane region" description="Helical" evidence="16">
    <location>
        <begin position="484"/>
        <end position="504"/>
    </location>
</feature>
<dbReference type="GO" id="GO:0042773">
    <property type="term" value="P:ATP synthesis coupled electron transport"/>
    <property type="evidence" value="ECO:0007669"/>
    <property type="project" value="InterPro"/>
</dbReference>
<geneLocation type="mitochondrion" evidence="20"/>
<accession>A0A6M2RIU9</accession>
<evidence type="ECO:0000259" key="19">
    <source>
        <dbReference type="Pfam" id="PF06455"/>
    </source>
</evidence>
<keyword evidence="6 16" id="KW-0812">Transmembrane</keyword>
<evidence type="ECO:0000256" key="1">
    <source>
        <dbReference type="ARBA" id="ARBA00004448"/>
    </source>
</evidence>
<evidence type="ECO:0000256" key="4">
    <source>
        <dbReference type="ARBA" id="ARBA00022448"/>
    </source>
</evidence>
<feature type="transmembrane region" description="Helical" evidence="16">
    <location>
        <begin position="55"/>
        <end position="79"/>
    </location>
</feature>
<dbReference type="GO" id="GO:0003954">
    <property type="term" value="F:NADH dehydrogenase activity"/>
    <property type="evidence" value="ECO:0007669"/>
    <property type="project" value="TreeGrafter"/>
</dbReference>
<dbReference type="InterPro" id="IPR003945">
    <property type="entry name" value="NU5C-like"/>
</dbReference>
<feature type="transmembrane region" description="Helical" evidence="16">
    <location>
        <begin position="91"/>
        <end position="109"/>
    </location>
</feature>
<comment type="similarity">
    <text evidence="16">Belongs to the complex I subunit 5 family.</text>
</comment>
<keyword evidence="13 16" id="KW-0496">Mitochondrion</keyword>
<reference evidence="20" key="1">
    <citation type="submission" date="2018-10" db="EMBL/GenBank/DDBJ databases">
        <authorList>
            <person name="Zhang J."/>
        </authorList>
    </citation>
    <scope>NUCLEOTIDE SEQUENCE</scope>
</reference>
<feature type="transmembrane region" description="Helical" evidence="16">
    <location>
        <begin position="239"/>
        <end position="263"/>
    </location>
</feature>
<dbReference type="GO" id="GO:0015990">
    <property type="term" value="P:electron transport coupled proton transport"/>
    <property type="evidence" value="ECO:0007669"/>
    <property type="project" value="TreeGrafter"/>
</dbReference>
<evidence type="ECO:0000256" key="11">
    <source>
        <dbReference type="ARBA" id="ARBA00023027"/>
    </source>
</evidence>
<keyword evidence="8" id="KW-1278">Translocase</keyword>
<feature type="transmembrane region" description="Helical" evidence="16">
    <location>
        <begin position="212"/>
        <end position="233"/>
    </location>
</feature>
<keyword evidence="5" id="KW-0679">Respiratory chain</keyword>
<evidence type="ECO:0000256" key="16">
    <source>
        <dbReference type="RuleBase" id="RU003404"/>
    </source>
</evidence>
<evidence type="ECO:0000256" key="6">
    <source>
        <dbReference type="ARBA" id="ARBA00022692"/>
    </source>
</evidence>
<dbReference type="InterPro" id="IPR010934">
    <property type="entry name" value="NADH_DH_su5_C"/>
</dbReference>
<gene>
    <name evidence="20" type="primary">nad5</name>
</gene>
<keyword evidence="10 16" id="KW-1133">Transmembrane helix</keyword>
<comment type="catalytic activity">
    <reaction evidence="15 16">
        <text>a ubiquinone + NADH + 5 H(+)(in) = a ubiquinol + NAD(+) + 4 H(+)(out)</text>
        <dbReference type="Rhea" id="RHEA:29091"/>
        <dbReference type="Rhea" id="RHEA-COMP:9565"/>
        <dbReference type="Rhea" id="RHEA-COMP:9566"/>
        <dbReference type="ChEBI" id="CHEBI:15378"/>
        <dbReference type="ChEBI" id="CHEBI:16389"/>
        <dbReference type="ChEBI" id="CHEBI:17976"/>
        <dbReference type="ChEBI" id="CHEBI:57540"/>
        <dbReference type="ChEBI" id="CHEBI:57945"/>
        <dbReference type="EC" id="7.1.1.2"/>
    </reaction>
</comment>
<dbReference type="AlphaFoldDB" id="A0A6M2RIU9"/>
<dbReference type="PRINTS" id="PR01434">
    <property type="entry name" value="NADHDHGNASE5"/>
</dbReference>
<dbReference type="Pfam" id="PF00361">
    <property type="entry name" value="Proton_antipo_M"/>
    <property type="match status" value="1"/>
</dbReference>
<feature type="transmembrane region" description="Helical" evidence="16">
    <location>
        <begin position="302"/>
        <end position="322"/>
    </location>
</feature>
<dbReference type="PANTHER" id="PTHR42829">
    <property type="entry name" value="NADH-UBIQUINONE OXIDOREDUCTASE CHAIN 5"/>
    <property type="match status" value="1"/>
</dbReference>
<dbReference type="EC" id="7.1.1.2" evidence="2 16"/>
<evidence type="ECO:0000256" key="14">
    <source>
        <dbReference type="ARBA" id="ARBA00023136"/>
    </source>
</evidence>
<keyword evidence="11 16" id="KW-0520">NAD</keyword>
<feature type="domain" description="NADH-Ubiquinone oxidoreductase (complex I) chain 5 N-terminal" evidence="18">
    <location>
        <begin position="50"/>
        <end position="91"/>
    </location>
</feature>
<evidence type="ECO:0000256" key="5">
    <source>
        <dbReference type="ARBA" id="ARBA00022660"/>
    </source>
</evidence>
<proteinExistence type="inferred from homology"/>
<keyword evidence="4 16" id="KW-0813">Transport</keyword>
<evidence type="ECO:0000256" key="2">
    <source>
        <dbReference type="ARBA" id="ARBA00012944"/>
    </source>
</evidence>
<evidence type="ECO:0000259" key="18">
    <source>
        <dbReference type="Pfam" id="PF00662"/>
    </source>
</evidence>
<evidence type="ECO:0000256" key="8">
    <source>
        <dbReference type="ARBA" id="ARBA00022967"/>
    </source>
</evidence>
<keyword evidence="12 16" id="KW-0830">Ubiquinone</keyword>
<name>A0A6M2RIU9_9MOLL</name>
<dbReference type="PANTHER" id="PTHR42829:SF2">
    <property type="entry name" value="NADH-UBIQUINONE OXIDOREDUCTASE CHAIN 5"/>
    <property type="match status" value="1"/>
</dbReference>
<dbReference type="InterPro" id="IPR001750">
    <property type="entry name" value="ND/Mrp_TM"/>
</dbReference>
<feature type="transmembrane region" description="Helical" evidence="16">
    <location>
        <begin position="9"/>
        <end position="31"/>
    </location>
</feature>
<evidence type="ECO:0000313" key="20">
    <source>
        <dbReference type="EMBL" id="QCI56216.1"/>
    </source>
</evidence>
<protein>
    <recommendedName>
        <fullName evidence="3 16">NADH-ubiquinone oxidoreductase chain 5</fullName>
        <ecNumber evidence="2 16">7.1.1.2</ecNumber>
    </recommendedName>
</protein>
<evidence type="ECO:0000256" key="10">
    <source>
        <dbReference type="ARBA" id="ARBA00022989"/>
    </source>
</evidence>
<keyword evidence="7" id="KW-0999">Mitochondrion inner membrane</keyword>
<feature type="domain" description="NADH:quinone oxidoreductase/Mrp antiporter transmembrane" evidence="17">
    <location>
        <begin position="110"/>
        <end position="381"/>
    </location>
</feature>
<evidence type="ECO:0000256" key="13">
    <source>
        <dbReference type="ARBA" id="ARBA00023128"/>
    </source>
</evidence>
<sequence>MLKKLKIEILFSIILMLFFWVWGIMFLYLMINNMSFIISWEIFSFLSSFVELDILFDWISCSFSSLVCLISSSVCLFSMSYMKSDINKKRFIVILMLFVMSMNFLIFIPSVVSLILGWDGLGLVSFCLVIYYQNNKSLSAGMLTVMMNRVGDCFILGSISIMMMGHWNYLCIWWFNLFEICMFFVVIAGMTKSAQIPFSSWLPAAMAAPTPVSALVHSSTLVTAGVYLLIRFYNNFLDINFFFSFLLFFSVITTLMSGVCAIFENDMKKIIALSTLSQLGVMMMSLSMGLPMLSLFHLYTHAMFKALLFLCGGSIINSYSGMQDIRDIKGVMKSLPFTGVIMNLCNMALCGFPFLAGFYSKDMIIEMMLSSEVNFFMMLMCLLGVCLTLLYSMRMSMIVMWGDSNSMNYENMSDDDNMIIISMLFLCGGALFGGFIYQNLVICFYSFIILPLVYKLIVNFLLLFCFFISLSLWMVEKKMKIDSLIYWMNMKMWFLSSLCSYPLVMSLKVMSNSNLKLVDMGWFELMGGQGIYMMMKKMFSFMEWWMLIFFNINLIIFILLIFMF</sequence>
<feature type="transmembrane region" description="Helical" evidence="16">
    <location>
        <begin position="375"/>
        <end position="397"/>
    </location>
</feature>
<comment type="subcellular location">
    <subcellularLocation>
        <location evidence="1">Mitochondrion inner membrane</location>
        <topology evidence="1">Multi-pass membrane protein</topology>
    </subcellularLocation>
</comment>
<dbReference type="Pfam" id="PF06455">
    <property type="entry name" value="NADH5_C"/>
    <property type="match status" value="1"/>
</dbReference>
<evidence type="ECO:0000256" key="12">
    <source>
        <dbReference type="ARBA" id="ARBA00023075"/>
    </source>
</evidence>
<organism evidence="20">
    <name type="scientific">Argonauta nodosus</name>
    <dbReference type="NCBI Taxonomy" id="2718171"/>
    <lineage>
        <taxon>Eukaryota</taxon>
        <taxon>Metazoa</taxon>
        <taxon>Spiralia</taxon>
        <taxon>Lophotrochozoa</taxon>
        <taxon>Mollusca</taxon>
        <taxon>Cephalopoda</taxon>
        <taxon>Coleoidea</taxon>
        <taxon>Octopodiformes</taxon>
        <taxon>Octopoda</taxon>
        <taxon>Incirrata</taxon>
        <taxon>Argonautidae</taxon>
        <taxon>Argonauta</taxon>
    </lineage>
</organism>
<feature type="transmembrane region" description="Helical" evidence="16">
    <location>
        <begin position="444"/>
        <end position="472"/>
    </location>
</feature>
<comment type="function">
    <text evidence="16">Core subunit of the mitochondrial membrane respiratory chain NADH dehydrogenase (Complex I) which catalyzes electron transfer from NADH through the respiratory chain, using ubiquinone as an electron acceptor. Essential for the catalytic activity and assembly of complex I.</text>
</comment>
<evidence type="ECO:0000259" key="17">
    <source>
        <dbReference type="Pfam" id="PF00361"/>
    </source>
</evidence>
<feature type="transmembrane region" description="Helical" evidence="16">
    <location>
        <begin position="334"/>
        <end position="355"/>
    </location>
</feature>
<keyword evidence="9" id="KW-0249">Electron transport</keyword>
<evidence type="ECO:0000256" key="15">
    <source>
        <dbReference type="ARBA" id="ARBA00049551"/>
    </source>
</evidence>
<dbReference type="InterPro" id="IPR001516">
    <property type="entry name" value="Proton_antipo_N"/>
</dbReference>
<feature type="transmembrane region" description="Helical" evidence="16">
    <location>
        <begin position="544"/>
        <end position="563"/>
    </location>
</feature>
<dbReference type="Pfam" id="PF00662">
    <property type="entry name" value="Proton_antipo_N"/>
    <property type="match status" value="1"/>
</dbReference>
<feature type="transmembrane region" description="Helical" evidence="16">
    <location>
        <begin position="115"/>
        <end position="134"/>
    </location>
</feature>